<evidence type="ECO:0000313" key="2">
    <source>
        <dbReference type="EMBL" id="CAB5015285.1"/>
    </source>
</evidence>
<reference evidence="1" key="1">
    <citation type="submission" date="2020-05" db="EMBL/GenBank/DDBJ databases">
        <authorList>
            <person name="Chiriac C."/>
            <person name="Salcher M."/>
            <person name="Ghai R."/>
            <person name="Kavagutti S V."/>
        </authorList>
    </citation>
    <scope>NUCLEOTIDE SEQUENCE</scope>
</reference>
<dbReference type="EMBL" id="CAFBLV010000011">
    <property type="protein sequence ID" value="CAB4860382.1"/>
    <property type="molecule type" value="Genomic_DNA"/>
</dbReference>
<gene>
    <name evidence="1" type="ORF">UFOPK3425_00125</name>
    <name evidence="2" type="ORF">UFOPK4043_01279</name>
</gene>
<sequence>MVRFAQYPNEVGTPALTVGFHEAPCAMIDPLAPVDCFAFQILPTLIPEGSTVLHVFARLDVVEIATSAQYPELQSVVIVVVALTPSVTKVLDPLGVSAAADTAGIASNAVNPDARTTKTTGFEARLFFGDIETSLSWVNP</sequence>
<dbReference type="EMBL" id="CAFBPA010000219">
    <property type="protein sequence ID" value="CAB5015285.1"/>
    <property type="molecule type" value="Genomic_DNA"/>
</dbReference>
<organism evidence="1">
    <name type="scientific">freshwater metagenome</name>
    <dbReference type="NCBI Taxonomy" id="449393"/>
    <lineage>
        <taxon>unclassified sequences</taxon>
        <taxon>metagenomes</taxon>
        <taxon>ecological metagenomes</taxon>
    </lineage>
</organism>
<protein>
    <submittedName>
        <fullName evidence="1">Unannotated protein</fullName>
    </submittedName>
</protein>
<proteinExistence type="predicted"/>
<accession>A0A6J7CP88</accession>
<dbReference type="AlphaFoldDB" id="A0A6J7CP88"/>
<name>A0A6J7CP88_9ZZZZ</name>
<evidence type="ECO:0000313" key="1">
    <source>
        <dbReference type="EMBL" id="CAB4860382.1"/>
    </source>
</evidence>